<keyword evidence="5 8" id="KW-0175">Coiled coil</keyword>
<evidence type="ECO:0000256" key="9">
    <source>
        <dbReference type="SAM" id="MobiDB-lite"/>
    </source>
</evidence>
<evidence type="ECO:0000259" key="11">
    <source>
        <dbReference type="PROSITE" id="PS51741"/>
    </source>
</evidence>
<dbReference type="SUPFAM" id="SSF50044">
    <property type="entry name" value="SH3-domain"/>
    <property type="match status" value="1"/>
</dbReference>
<dbReference type="InterPro" id="IPR057870">
    <property type="entry name" value="HR1_TOCA"/>
</dbReference>
<evidence type="ECO:0000256" key="8">
    <source>
        <dbReference type="PROSITE-ProRule" id="PRU01077"/>
    </source>
</evidence>
<dbReference type="GO" id="GO:0043226">
    <property type="term" value="C:organelle"/>
    <property type="evidence" value="ECO:0007669"/>
    <property type="project" value="UniProtKB-ARBA"/>
</dbReference>
<evidence type="ECO:0000256" key="5">
    <source>
        <dbReference type="ARBA" id="ARBA00023054"/>
    </source>
</evidence>
<evidence type="ECO:0008006" key="14">
    <source>
        <dbReference type="Google" id="ProtNLM"/>
    </source>
</evidence>
<dbReference type="Pfam" id="PF00018">
    <property type="entry name" value="SH3_1"/>
    <property type="match status" value="1"/>
</dbReference>
<dbReference type="SMART" id="SM00326">
    <property type="entry name" value="SH3"/>
    <property type="match status" value="1"/>
</dbReference>
<keyword evidence="4" id="KW-0597">Phosphoprotein</keyword>
<dbReference type="Pfam" id="PF25610">
    <property type="entry name" value="HR1_TOCA"/>
    <property type="match status" value="1"/>
</dbReference>
<dbReference type="PANTHER" id="PTHR23065:SF7">
    <property type="entry name" value="NOSTRIN, ISOFORM H"/>
    <property type="match status" value="1"/>
</dbReference>
<keyword evidence="3" id="KW-0963">Cytoplasm</keyword>
<sequence>MPESPYSSPIGRLPRTPQLFLSCVGIQQKKGHNGFDELRRYIKSGGELCKELAVIMHERAELEASYAKGMQKLSVKLLKASKETMGTVNQAWQMVGAEMEQEGEVHKNLSSSLADDVVKPLRNLIETQHKIRKGVEGMVDKTTRNVHEWRTAESKSKKTCYGNQKDNEKIQDMMLEARLGRGKTLTDKETIKMEKQRRKAEEAVQKGDLDYYTCCIKAERARLEWETAIYKGSNCFQTLEEERLQSLHDLILKYQTHTKDAAPKLVACVATLEEPITACDVEKDIQTVIAAKGTGENLPEQLLPDFYPEDMNNIMNRERRKESLEKFVNMLRSDLERERRGKQGVENLAKALQETPTFGGEDSQQDVNDKLQHMKAMLAYLEAARYKVQCSLDELNNRPRMTHPLAKHIEVHRDKTGASVSILKVPPWVRGNSVDTSPVSGSPAGSPNWNDRGTADGTSVQPDSDFEIDSIILEKQKIKSRNSTLETTVSVAKSEHSVRGGIVGSPPILLPRCFMQPFRYPSLMIIADEFSSQGSDRDYQSAVTGDDVLDSIKSNDEAHYARPLPSIPTGGRCKALYDYEANMYDELTIRTGDIINIHEKQPDGWWVGELEGVVGIFPATYVEEID</sequence>
<evidence type="ECO:0000256" key="1">
    <source>
        <dbReference type="ARBA" id="ARBA00004245"/>
    </source>
</evidence>
<dbReference type="Gene3D" id="6.10.140.470">
    <property type="match status" value="1"/>
</dbReference>
<dbReference type="CDD" id="cd11823">
    <property type="entry name" value="SH3_Nostrin"/>
    <property type="match status" value="1"/>
</dbReference>
<dbReference type="InterPro" id="IPR035656">
    <property type="entry name" value="Nostrin_SH3"/>
</dbReference>
<dbReference type="EMBL" id="CAXKWB010006347">
    <property type="protein sequence ID" value="CAL4082396.1"/>
    <property type="molecule type" value="Genomic_DNA"/>
</dbReference>
<dbReference type="SUPFAM" id="SSF103657">
    <property type="entry name" value="BAR/IMD domain-like"/>
    <property type="match status" value="1"/>
</dbReference>
<evidence type="ECO:0000256" key="4">
    <source>
        <dbReference type="ARBA" id="ARBA00022553"/>
    </source>
</evidence>
<evidence type="ECO:0000256" key="3">
    <source>
        <dbReference type="ARBA" id="ARBA00022490"/>
    </source>
</evidence>
<dbReference type="InterPro" id="IPR027267">
    <property type="entry name" value="AH/BAR_dom_sf"/>
</dbReference>
<evidence type="ECO:0000256" key="7">
    <source>
        <dbReference type="PROSITE-ProRule" id="PRU00192"/>
    </source>
</evidence>
<dbReference type="GO" id="GO:0005737">
    <property type="term" value="C:cytoplasm"/>
    <property type="evidence" value="ECO:0007669"/>
    <property type="project" value="TreeGrafter"/>
</dbReference>
<feature type="compositionally biased region" description="Polar residues" evidence="9">
    <location>
        <begin position="433"/>
        <end position="462"/>
    </location>
</feature>
<dbReference type="AlphaFoldDB" id="A0AAV2QHG5"/>
<dbReference type="GO" id="GO:0016192">
    <property type="term" value="P:vesicle-mediated transport"/>
    <property type="evidence" value="ECO:0007669"/>
    <property type="project" value="UniProtKB-ARBA"/>
</dbReference>
<comment type="caution">
    <text evidence="12">The sequence shown here is derived from an EMBL/GenBank/DDBJ whole genome shotgun (WGS) entry which is preliminary data.</text>
</comment>
<organism evidence="12 13">
    <name type="scientific">Meganyctiphanes norvegica</name>
    <name type="common">Northern krill</name>
    <name type="synonym">Thysanopoda norvegica</name>
    <dbReference type="NCBI Taxonomy" id="48144"/>
    <lineage>
        <taxon>Eukaryota</taxon>
        <taxon>Metazoa</taxon>
        <taxon>Ecdysozoa</taxon>
        <taxon>Arthropoda</taxon>
        <taxon>Crustacea</taxon>
        <taxon>Multicrustacea</taxon>
        <taxon>Malacostraca</taxon>
        <taxon>Eumalacostraca</taxon>
        <taxon>Eucarida</taxon>
        <taxon>Euphausiacea</taxon>
        <taxon>Euphausiidae</taxon>
        <taxon>Meganyctiphanes</taxon>
    </lineage>
</organism>
<dbReference type="SMART" id="SM00055">
    <property type="entry name" value="FCH"/>
    <property type="match status" value="1"/>
</dbReference>
<dbReference type="FunFam" id="2.30.30.40:FF:000072">
    <property type="entry name" value="Unconventional Myosin IB"/>
    <property type="match status" value="1"/>
</dbReference>
<feature type="domain" description="SH3" evidence="10">
    <location>
        <begin position="568"/>
        <end position="626"/>
    </location>
</feature>
<dbReference type="InterPro" id="IPR036028">
    <property type="entry name" value="SH3-like_dom_sf"/>
</dbReference>
<dbReference type="InterPro" id="IPR031160">
    <property type="entry name" value="F_BAR_dom"/>
</dbReference>
<dbReference type="Gene3D" id="1.20.1270.60">
    <property type="entry name" value="Arfaptin homology (AH) domain/BAR domain"/>
    <property type="match status" value="1"/>
</dbReference>
<keyword evidence="13" id="KW-1185">Reference proteome</keyword>
<feature type="region of interest" description="Disordered" evidence="9">
    <location>
        <begin position="432"/>
        <end position="463"/>
    </location>
</feature>
<keyword evidence="2 7" id="KW-0728">SH3 domain</keyword>
<dbReference type="PRINTS" id="PR00452">
    <property type="entry name" value="SH3DOMAIN"/>
</dbReference>
<evidence type="ECO:0000313" key="13">
    <source>
        <dbReference type="Proteomes" id="UP001497623"/>
    </source>
</evidence>
<gene>
    <name evidence="12" type="ORF">MNOR_LOCUS11883</name>
</gene>
<dbReference type="PROSITE" id="PS50002">
    <property type="entry name" value="SH3"/>
    <property type="match status" value="1"/>
</dbReference>
<name>A0AAV2QHG5_MEGNR</name>
<evidence type="ECO:0000256" key="6">
    <source>
        <dbReference type="ARBA" id="ARBA00023212"/>
    </source>
</evidence>
<comment type="subcellular location">
    <subcellularLocation>
        <location evidence="1">Cytoplasm</location>
        <location evidence="1">Cytoskeleton</location>
    </subcellularLocation>
</comment>
<dbReference type="Proteomes" id="UP001497623">
    <property type="component" value="Unassembled WGS sequence"/>
</dbReference>
<evidence type="ECO:0000313" key="12">
    <source>
        <dbReference type="EMBL" id="CAL4082396.1"/>
    </source>
</evidence>
<protein>
    <recommendedName>
        <fullName evidence="14">Nostrin</fullName>
    </recommendedName>
</protein>
<dbReference type="Pfam" id="PF00611">
    <property type="entry name" value="FCH"/>
    <property type="match status" value="1"/>
</dbReference>
<dbReference type="InterPro" id="IPR001452">
    <property type="entry name" value="SH3_domain"/>
</dbReference>
<dbReference type="GO" id="GO:0005886">
    <property type="term" value="C:plasma membrane"/>
    <property type="evidence" value="ECO:0007669"/>
    <property type="project" value="TreeGrafter"/>
</dbReference>
<proteinExistence type="predicted"/>
<keyword evidence="6" id="KW-0206">Cytoskeleton</keyword>
<dbReference type="InterPro" id="IPR001060">
    <property type="entry name" value="FCH_dom"/>
</dbReference>
<evidence type="ECO:0000259" key="10">
    <source>
        <dbReference type="PROSITE" id="PS50002"/>
    </source>
</evidence>
<reference evidence="12 13" key="1">
    <citation type="submission" date="2024-05" db="EMBL/GenBank/DDBJ databases">
        <authorList>
            <person name="Wallberg A."/>
        </authorList>
    </citation>
    <scope>NUCLEOTIDE SEQUENCE [LARGE SCALE GENOMIC DNA]</scope>
</reference>
<dbReference type="Gene3D" id="2.30.30.40">
    <property type="entry name" value="SH3 Domains"/>
    <property type="match status" value="1"/>
</dbReference>
<accession>A0AAV2QHG5</accession>
<dbReference type="PROSITE" id="PS51741">
    <property type="entry name" value="F_BAR"/>
    <property type="match status" value="1"/>
</dbReference>
<evidence type="ECO:0000256" key="2">
    <source>
        <dbReference type="ARBA" id="ARBA00022443"/>
    </source>
</evidence>
<feature type="domain" description="F-BAR" evidence="11">
    <location>
        <begin position="17"/>
        <end position="284"/>
    </location>
</feature>
<dbReference type="PANTHER" id="PTHR23065">
    <property type="entry name" value="PROLINE-SERINE-THREONINE PHOSPHATASE INTERACTING PROTEIN 1"/>
    <property type="match status" value="1"/>
</dbReference>